<dbReference type="InterPro" id="IPR005829">
    <property type="entry name" value="Sugar_transporter_CS"/>
</dbReference>
<dbReference type="EMBL" id="JAXUIC010000002">
    <property type="protein sequence ID" value="KAK4600302.1"/>
    <property type="molecule type" value="Genomic_DNA"/>
</dbReference>
<dbReference type="EMBL" id="JAXUIC010000002">
    <property type="protein sequence ID" value="KAK4600303.1"/>
    <property type="molecule type" value="Genomic_DNA"/>
</dbReference>
<feature type="compositionally biased region" description="Basic and acidic residues" evidence="12">
    <location>
        <begin position="333"/>
        <end position="348"/>
    </location>
</feature>
<comment type="similarity">
    <text evidence="2">Belongs to the major facilitator superfamily. Sugar transporter (TC 2.A.1.1) family.</text>
</comment>
<evidence type="ECO:0000256" key="12">
    <source>
        <dbReference type="SAM" id="MobiDB-lite"/>
    </source>
</evidence>
<dbReference type="InterPro" id="IPR005828">
    <property type="entry name" value="MFS_sugar_transport-like"/>
</dbReference>
<dbReference type="EMBL" id="JAXUIC010000002">
    <property type="protein sequence ID" value="KAK4600298.1"/>
    <property type="molecule type" value="Genomic_DNA"/>
</dbReference>
<feature type="region of interest" description="Disordered" evidence="12">
    <location>
        <begin position="326"/>
        <end position="365"/>
    </location>
</feature>
<feature type="transmembrane region" description="Helical" evidence="13">
    <location>
        <begin position="161"/>
        <end position="183"/>
    </location>
</feature>
<dbReference type="AlphaFoldDB" id="A0AAN7J6S4"/>
<evidence type="ECO:0000256" key="11">
    <source>
        <dbReference type="ARBA" id="ARBA00051074"/>
    </source>
</evidence>
<dbReference type="EMBL" id="JAXUIC010000002">
    <property type="protein sequence ID" value="KAK4600301.1"/>
    <property type="molecule type" value="Genomic_DNA"/>
</dbReference>
<evidence type="ECO:0000256" key="4">
    <source>
        <dbReference type="ARBA" id="ARBA00022553"/>
    </source>
</evidence>
<keyword evidence="4" id="KW-0597">Phosphoprotein</keyword>
<keyword evidence="5" id="KW-0926">Vacuole</keyword>
<keyword evidence="6" id="KW-0762">Sugar transport</keyword>
<evidence type="ECO:0000256" key="3">
    <source>
        <dbReference type="ARBA" id="ARBA00022448"/>
    </source>
</evidence>
<dbReference type="GO" id="GO:0022857">
    <property type="term" value="F:transmembrane transporter activity"/>
    <property type="evidence" value="ECO:0007669"/>
    <property type="project" value="InterPro"/>
</dbReference>
<feature type="transmembrane region" description="Helical" evidence="13">
    <location>
        <begin position="98"/>
        <end position="119"/>
    </location>
</feature>
<evidence type="ECO:0000256" key="8">
    <source>
        <dbReference type="ARBA" id="ARBA00022989"/>
    </source>
</evidence>
<feature type="transmembrane region" description="Helical" evidence="13">
    <location>
        <begin position="659"/>
        <end position="679"/>
    </location>
</feature>
<dbReference type="EMBL" id="JAXUIC010000002">
    <property type="protein sequence ID" value="KAK4600296.1"/>
    <property type="molecule type" value="Genomic_DNA"/>
</dbReference>
<feature type="domain" description="Major facilitator superfamily (MFS) profile" evidence="14">
    <location>
        <begin position="7"/>
        <end position="714"/>
    </location>
</feature>
<dbReference type="EMBL" id="JAXUIC010000002">
    <property type="protein sequence ID" value="KAK4600295.1"/>
    <property type="molecule type" value="Genomic_DNA"/>
</dbReference>
<evidence type="ECO:0000256" key="7">
    <source>
        <dbReference type="ARBA" id="ARBA00022692"/>
    </source>
</evidence>
<keyword evidence="8 13" id="KW-1133">Transmembrane helix</keyword>
<reference evidence="15 16" key="1">
    <citation type="journal article" date="2023" name="G3 (Bethesda)">
        <title>A haplotype-resolved chromosome-scale genome for Quercus rubra L. provides insights into the genetics of adaptive traits for red oak species.</title>
        <authorList>
            <person name="Kapoor B."/>
            <person name="Jenkins J."/>
            <person name="Schmutz J."/>
            <person name="Zhebentyayeva T."/>
            <person name="Kuelheim C."/>
            <person name="Coggeshall M."/>
            <person name="Heim C."/>
            <person name="Lasky J.R."/>
            <person name="Leites L."/>
            <person name="Islam-Faridi N."/>
            <person name="Romero-Severson J."/>
            <person name="DeLeo V.L."/>
            <person name="Lucas S.M."/>
            <person name="Lazic D."/>
            <person name="Gailing O."/>
            <person name="Carlson J."/>
            <person name="Staton M."/>
        </authorList>
    </citation>
    <scope>NUCLEOTIDE SEQUENCE [LARGE SCALE GENOMIC DNA]</scope>
    <source>
        <strain evidence="15">Pseudo-F2</strain>
    </source>
</reference>
<dbReference type="InterPro" id="IPR003663">
    <property type="entry name" value="Sugar/inositol_transpt"/>
</dbReference>
<sequence>MNGAVLVAVAAAIGNFLQGWDNATIAGAIVYITDDLDLQTTVEGLVVAMSLVGATIITTFSGPVSDWLGRRPMLIISSVLYFISGLVMLWSPNVYVLLVARLLDGFGVGLAVTLAPVYISETAPPEIRGRLNTLPQFTGSGGMFLSYCMVFGMSLTTSPSWRMMLGILSIPSFLYFVLAVFYLPESPRWLVSKGKMTQAEKVLQRLRGREDVSGEMALLVEGLGLGGETSIEEYIIGPADELADGQEPTADKDTIRLYGPEEGLQWDAKPVTGQSSLGLASRQGSMVNQSVPLMDPLVTLFGSVHENLPESGSTRSMLFPNFGSMFSTAEPPVKTDRWDEESQQREGEDYMSEAAGEDSDDNLHSPLISRQTTSLEKDMVAPSHGSVLSMRHHSSLMQGTGETVSSTGIGGGWQLAWQWTEREGEDGKKEGGFKRIYLHQEGGPGTRRGSLVSLPGGDVPAEGEYIQAAALVSQPALYTKELMEQHPVGPAMVHPAETASKGPIWAALLQPGVKRALFVGIGIQLLQQFSGINGVLYYTPQILEDAGVEVLLADLGLSSESASFLISAFTTLLMLPCIALAMKLMDTTGRRKLLLTTIPVLVVSLIILVFSQLVTISTVVNAALSTICVVIYFCVFVTAYGPIPNIFCSEIFPTRVRGLCIAICALVYWISDIIVTYTLPVLLEVAGLGGIFGIYAVVCVISWIFIYLKVPETKGMPLEVITEMFAVGASQDAAAKSK</sequence>
<comment type="caution">
    <text evidence="15">The sequence shown here is derived from an EMBL/GenBank/DDBJ whole genome shotgun (WGS) entry which is preliminary data.</text>
</comment>
<dbReference type="PANTHER" id="PTHR48020:SF35">
    <property type="entry name" value="SUGAR TRANSPORTER"/>
    <property type="match status" value="1"/>
</dbReference>
<evidence type="ECO:0000259" key="14">
    <source>
        <dbReference type="PROSITE" id="PS50850"/>
    </source>
</evidence>
<evidence type="ECO:0000256" key="9">
    <source>
        <dbReference type="ARBA" id="ARBA00023136"/>
    </source>
</evidence>
<keyword evidence="3" id="KW-0813">Transport</keyword>
<organism evidence="15 16">
    <name type="scientific">Quercus rubra</name>
    <name type="common">Northern red oak</name>
    <name type="synonym">Quercus borealis</name>
    <dbReference type="NCBI Taxonomy" id="3512"/>
    <lineage>
        <taxon>Eukaryota</taxon>
        <taxon>Viridiplantae</taxon>
        <taxon>Streptophyta</taxon>
        <taxon>Embryophyta</taxon>
        <taxon>Tracheophyta</taxon>
        <taxon>Spermatophyta</taxon>
        <taxon>Magnoliopsida</taxon>
        <taxon>eudicotyledons</taxon>
        <taxon>Gunneridae</taxon>
        <taxon>Pentapetalae</taxon>
        <taxon>rosids</taxon>
        <taxon>fabids</taxon>
        <taxon>Fagales</taxon>
        <taxon>Fagaceae</taxon>
        <taxon>Quercus</taxon>
    </lineage>
</organism>
<dbReference type="PRINTS" id="PR00171">
    <property type="entry name" value="SUGRTRNSPORT"/>
</dbReference>
<dbReference type="SUPFAM" id="SSF103473">
    <property type="entry name" value="MFS general substrate transporter"/>
    <property type="match status" value="1"/>
</dbReference>
<feature type="transmembrane region" description="Helical" evidence="13">
    <location>
        <begin position="43"/>
        <end position="61"/>
    </location>
</feature>
<dbReference type="EMBL" id="JAXUIC010000002">
    <property type="protein sequence ID" value="KAK4600304.1"/>
    <property type="molecule type" value="Genomic_DNA"/>
</dbReference>
<proteinExistence type="inferred from homology"/>
<dbReference type="EMBL" id="JAXUIC010000002">
    <property type="protein sequence ID" value="KAK4600300.1"/>
    <property type="molecule type" value="Genomic_DNA"/>
</dbReference>
<protein>
    <recommendedName>
        <fullName evidence="14">Major facilitator superfamily (MFS) profile domain-containing protein</fullName>
    </recommendedName>
</protein>
<dbReference type="InterPro" id="IPR020846">
    <property type="entry name" value="MFS_dom"/>
</dbReference>
<evidence type="ECO:0000256" key="5">
    <source>
        <dbReference type="ARBA" id="ARBA00022554"/>
    </source>
</evidence>
<dbReference type="GO" id="GO:0009705">
    <property type="term" value="C:plant-type vacuole membrane"/>
    <property type="evidence" value="ECO:0007669"/>
    <property type="project" value="UniProtKB-ARBA"/>
</dbReference>
<feature type="transmembrane region" description="Helical" evidence="13">
    <location>
        <begin position="562"/>
        <end position="581"/>
    </location>
</feature>
<dbReference type="EMBL" id="JAXUIC010000002">
    <property type="protein sequence ID" value="KAK4600297.1"/>
    <property type="molecule type" value="Genomic_DNA"/>
</dbReference>
<keyword evidence="9 13" id="KW-0472">Membrane</keyword>
<feature type="transmembrane region" description="Helical" evidence="13">
    <location>
        <begin position="593"/>
        <end position="616"/>
    </location>
</feature>
<evidence type="ECO:0000256" key="6">
    <source>
        <dbReference type="ARBA" id="ARBA00022597"/>
    </source>
</evidence>
<feature type="transmembrane region" description="Helical" evidence="13">
    <location>
        <begin position="131"/>
        <end position="155"/>
    </location>
</feature>
<dbReference type="PROSITE" id="PS00217">
    <property type="entry name" value="SUGAR_TRANSPORT_2"/>
    <property type="match status" value="1"/>
</dbReference>
<evidence type="ECO:0000256" key="13">
    <source>
        <dbReference type="SAM" id="Phobius"/>
    </source>
</evidence>
<dbReference type="Pfam" id="PF00083">
    <property type="entry name" value="Sugar_tr"/>
    <property type="match status" value="2"/>
</dbReference>
<dbReference type="Proteomes" id="UP001324115">
    <property type="component" value="Unassembled WGS sequence"/>
</dbReference>
<feature type="transmembrane region" description="Helical" evidence="13">
    <location>
        <begin position="685"/>
        <end position="708"/>
    </location>
</feature>
<dbReference type="PROSITE" id="PS50850">
    <property type="entry name" value="MFS"/>
    <property type="match status" value="1"/>
</dbReference>
<dbReference type="InterPro" id="IPR050814">
    <property type="entry name" value="Myo-inositol_Transporter"/>
</dbReference>
<comment type="catalytic activity">
    <reaction evidence="10">
        <text>D-glucose(out) + H(+)(in) = D-glucose(in) + H(+)(out)</text>
        <dbReference type="Rhea" id="RHEA:73203"/>
        <dbReference type="ChEBI" id="CHEBI:4167"/>
        <dbReference type="ChEBI" id="CHEBI:15378"/>
    </reaction>
    <physiologicalReaction direction="left-to-right" evidence="10">
        <dbReference type="Rhea" id="RHEA:73204"/>
    </physiologicalReaction>
</comment>
<comment type="catalytic activity">
    <reaction evidence="11">
        <text>sucrose(out) + H(+)(in) = sucrose(in) + H(+)(out)</text>
        <dbReference type="Rhea" id="RHEA:73211"/>
        <dbReference type="ChEBI" id="CHEBI:15378"/>
        <dbReference type="ChEBI" id="CHEBI:17992"/>
    </reaction>
    <physiologicalReaction direction="left-to-right" evidence="11">
        <dbReference type="Rhea" id="RHEA:73212"/>
    </physiologicalReaction>
</comment>
<keyword evidence="16" id="KW-1185">Reference proteome</keyword>
<keyword evidence="7 13" id="KW-0812">Transmembrane</keyword>
<comment type="subcellular location">
    <subcellularLocation>
        <location evidence="1">Vacuole membrane</location>
        <topology evidence="1">Multi-pass membrane protein</topology>
    </subcellularLocation>
</comment>
<dbReference type="FunFam" id="1.20.1250.20:FF:000108">
    <property type="entry name" value="Monosaccharide-sensing protein 2"/>
    <property type="match status" value="1"/>
</dbReference>
<feature type="compositionally biased region" description="Acidic residues" evidence="12">
    <location>
        <begin position="349"/>
        <end position="360"/>
    </location>
</feature>
<dbReference type="FunFam" id="1.20.1250.20:FF:000103">
    <property type="entry name" value="monosaccharide-sensing protein 2"/>
    <property type="match status" value="1"/>
</dbReference>
<evidence type="ECO:0000256" key="1">
    <source>
        <dbReference type="ARBA" id="ARBA00004128"/>
    </source>
</evidence>
<dbReference type="PROSITE" id="PS00216">
    <property type="entry name" value="SUGAR_TRANSPORT_1"/>
    <property type="match status" value="1"/>
</dbReference>
<evidence type="ECO:0000313" key="16">
    <source>
        <dbReference type="Proteomes" id="UP001324115"/>
    </source>
</evidence>
<feature type="transmembrane region" description="Helical" evidence="13">
    <location>
        <begin position="73"/>
        <end position="92"/>
    </location>
</feature>
<dbReference type="Gene3D" id="1.20.1250.20">
    <property type="entry name" value="MFS general substrate transporter like domains"/>
    <property type="match status" value="2"/>
</dbReference>
<dbReference type="InterPro" id="IPR036259">
    <property type="entry name" value="MFS_trans_sf"/>
</dbReference>
<feature type="transmembrane region" description="Helical" evidence="13">
    <location>
        <begin position="622"/>
        <end position="647"/>
    </location>
</feature>
<gene>
    <name evidence="15" type="ORF">RGQ29_010101</name>
</gene>
<evidence type="ECO:0000256" key="2">
    <source>
        <dbReference type="ARBA" id="ARBA00010992"/>
    </source>
</evidence>
<dbReference type="EMBL" id="JAXUIC010000002">
    <property type="protein sequence ID" value="KAK4600299.1"/>
    <property type="molecule type" value="Genomic_DNA"/>
</dbReference>
<evidence type="ECO:0000313" key="15">
    <source>
        <dbReference type="EMBL" id="KAK4600296.1"/>
    </source>
</evidence>
<dbReference type="PANTHER" id="PTHR48020">
    <property type="entry name" value="PROTON MYO-INOSITOL COTRANSPORTER"/>
    <property type="match status" value="1"/>
</dbReference>
<evidence type="ECO:0000256" key="10">
    <source>
        <dbReference type="ARBA" id="ARBA00050663"/>
    </source>
</evidence>
<accession>A0AAN7J6S4</accession>
<name>A0AAN7J6S4_QUERU</name>